<evidence type="ECO:0000313" key="2">
    <source>
        <dbReference type="EMBL" id="MFC3153360.1"/>
    </source>
</evidence>
<evidence type="ECO:0000256" key="1">
    <source>
        <dbReference type="SAM" id="Phobius"/>
    </source>
</evidence>
<dbReference type="Proteomes" id="UP001595476">
    <property type="component" value="Unassembled WGS sequence"/>
</dbReference>
<comment type="caution">
    <text evidence="2">The sequence shown here is derived from an EMBL/GenBank/DDBJ whole genome shotgun (WGS) entry which is preliminary data.</text>
</comment>
<dbReference type="EMBL" id="JBHRSZ010000009">
    <property type="protein sequence ID" value="MFC3153360.1"/>
    <property type="molecule type" value="Genomic_DNA"/>
</dbReference>
<sequence>MSSLASMPQGFNTAQPGTPDLTEVFGEIIESPAIDSSPFVWPPALGWWLIAACLLVAIFFVAKKTKQVLRKRAEYHYLSSAIDSLTVPSDSAPETDKTEFIKQLNRALKAIAIEKYGHSQVAPLSGESWLTFLDRSGNCNHFKNGAGKVFGQGLYQKERPKSPDLTHLKEVCILWCKEVCQ</sequence>
<proteinExistence type="predicted"/>
<keyword evidence="1" id="KW-0472">Membrane</keyword>
<gene>
    <name evidence="2" type="ORF">ACFOEK_20135</name>
</gene>
<name>A0ABV7HHM3_9GAMM</name>
<accession>A0ABV7HHM3</accession>
<protein>
    <submittedName>
        <fullName evidence="2">DUF4381 domain-containing protein</fullName>
    </submittedName>
</protein>
<keyword evidence="1" id="KW-1133">Transmembrane helix</keyword>
<keyword evidence="3" id="KW-1185">Reference proteome</keyword>
<dbReference type="RefSeq" id="WP_386723281.1">
    <property type="nucleotide sequence ID" value="NZ_JBHRSZ010000009.1"/>
</dbReference>
<reference evidence="3" key="1">
    <citation type="journal article" date="2019" name="Int. J. Syst. Evol. Microbiol.">
        <title>The Global Catalogue of Microorganisms (GCM) 10K type strain sequencing project: providing services to taxonomists for standard genome sequencing and annotation.</title>
        <authorList>
            <consortium name="The Broad Institute Genomics Platform"/>
            <consortium name="The Broad Institute Genome Sequencing Center for Infectious Disease"/>
            <person name="Wu L."/>
            <person name="Ma J."/>
        </authorList>
    </citation>
    <scope>NUCLEOTIDE SEQUENCE [LARGE SCALE GENOMIC DNA]</scope>
    <source>
        <strain evidence="3">KCTC 52438</strain>
    </source>
</reference>
<keyword evidence="1" id="KW-0812">Transmembrane</keyword>
<dbReference type="InterPro" id="IPR025489">
    <property type="entry name" value="DUF4381"/>
</dbReference>
<organism evidence="2 3">
    <name type="scientific">Litoribrevibacter euphylliae</name>
    <dbReference type="NCBI Taxonomy" id="1834034"/>
    <lineage>
        <taxon>Bacteria</taxon>
        <taxon>Pseudomonadati</taxon>
        <taxon>Pseudomonadota</taxon>
        <taxon>Gammaproteobacteria</taxon>
        <taxon>Oceanospirillales</taxon>
        <taxon>Oceanospirillaceae</taxon>
        <taxon>Litoribrevibacter</taxon>
    </lineage>
</organism>
<dbReference type="Pfam" id="PF14316">
    <property type="entry name" value="DUF4381"/>
    <property type="match status" value="1"/>
</dbReference>
<feature type="transmembrane region" description="Helical" evidence="1">
    <location>
        <begin position="45"/>
        <end position="62"/>
    </location>
</feature>
<evidence type="ECO:0000313" key="3">
    <source>
        <dbReference type="Proteomes" id="UP001595476"/>
    </source>
</evidence>